<protein>
    <submittedName>
        <fullName evidence="1">Uncharacterized protein</fullName>
    </submittedName>
</protein>
<name>A0A0F8YLD6_9ZZZZ</name>
<reference evidence="1" key="1">
    <citation type="journal article" date="2015" name="Nature">
        <title>Complex archaea that bridge the gap between prokaryotes and eukaryotes.</title>
        <authorList>
            <person name="Spang A."/>
            <person name="Saw J.H."/>
            <person name="Jorgensen S.L."/>
            <person name="Zaremba-Niedzwiedzka K."/>
            <person name="Martijn J."/>
            <person name="Lind A.E."/>
            <person name="van Eijk R."/>
            <person name="Schleper C."/>
            <person name="Guy L."/>
            <person name="Ettema T.J."/>
        </authorList>
    </citation>
    <scope>NUCLEOTIDE SEQUENCE</scope>
</reference>
<accession>A0A0F8YLD6</accession>
<comment type="caution">
    <text evidence="1">The sequence shown here is derived from an EMBL/GenBank/DDBJ whole genome shotgun (WGS) entry which is preliminary data.</text>
</comment>
<dbReference type="AlphaFoldDB" id="A0A0F8YLD6"/>
<sequence>MVLSGRSGNFNDTVCGNSYILRNFCYRRPYRQTYRELLEGESHCRYPHRSNLGYDAFLMSAHHQRSLLVICRIVCKGAGVFYTKGELNTVMTNIRQEIPITCFWYTDYGKRYEEDIIFPDSDEVKMVITESDIGILEDI</sequence>
<proteinExistence type="predicted"/>
<gene>
    <name evidence="1" type="ORF">LCGC14_3079330</name>
</gene>
<organism evidence="1">
    <name type="scientific">marine sediment metagenome</name>
    <dbReference type="NCBI Taxonomy" id="412755"/>
    <lineage>
        <taxon>unclassified sequences</taxon>
        <taxon>metagenomes</taxon>
        <taxon>ecological metagenomes</taxon>
    </lineage>
</organism>
<dbReference type="EMBL" id="LAZR01065721">
    <property type="protein sequence ID" value="KKK54969.1"/>
    <property type="molecule type" value="Genomic_DNA"/>
</dbReference>
<evidence type="ECO:0000313" key="1">
    <source>
        <dbReference type="EMBL" id="KKK54969.1"/>
    </source>
</evidence>